<dbReference type="AlphaFoldDB" id="A0A7W6CR30"/>
<gene>
    <name evidence="1" type="ORF">GGQ67_002554</name>
</gene>
<reference evidence="1 2" key="1">
    <citation type="submission" date="2020-08" db="EMBL/GenBank/DDBJ databases">
        <title>Genomic Encyclopedia of Type Strains, Phase IV (KMG-IV): sequencing the most valuable type-strain genomes for metagenomic binning, comparative biology and taxonomic classification.</title>
        <authorList>
            <person name="Goeker M."/>
        </authorList>
    </citation>
    <scope>NUCLEOTIDE SEQUENCE [LARGE SCALE GENOMIC DNA]</scope>
    <source>
        <strain evidence="1 2">DSM 26575</strain>
    </source>
</reference>
<dbReference type="Proteomes" id="UP000582090">
    <property type="component" value="Unassembled WGS sequence"/>
</dbReference>
<evidence type="ECO:0000313" key="2">
    <source>
        <dbReference type="Proteomes" id="UP000582090"/>
    </source>
</evidence>
<comment type="caution">
    <text evidence="1">The sequence shown here is derived from an EMBL/GenBank/DDBJ whole genome shotgun (WGS) entry which is preliminary data.</text>
</comment>
<accession>A0A7W6CR30</accession>
<organism evidence="1 2">
    <name type="scientific">Rhizobium metallidurans</name>
    <dbReference type="NCBI Taxonomy" id="1265931"/>
    <lineage>
        <taxon>Bacteria</taxon>
        <taxon>Pseudomonadati</taxon>
        <taxon>Pseudomonadota</taxon>
        <taxon>Alphaproteobacteria</taxon>
        <taxon>Hyphomicrobiales</taxon>
        <taxon>Rhizobiaceae</taxon>
        <taxon>Rhizobium/Agrobacterium group</taxon>
        <taxon>Rhizobium</taxon>
    </lineage>
</organism>
<dbReference type="RefSeq" id="WP_183900492.1">
    <property type="nucleotide sequence ID" value="NZ_JACIDW010000006.1"/>
</dbReference>
<proteinExistence type="predicted"/>
<evidence type="ECO:0000313" key="1">
    <source>
        <dbReference type="EMBL" id="MBB3964891.1"/>
    </source>
</evidence>
<keyword evidence="2" id="KW-1185">Reference proteome</keyword>
<sequence length="67" mass="7469">MSKLNRAISFEDDLSPVFEALSLWCREQKFGADSLQGCAAASRLLDFFEDGAITTPALLELMRRDSI</sequence>
<name>A0A7W6CR30_9HYPH</name>
<dbReference type="EMBL" id="JACIDW010000006">
    <property type="protein sequence ID" value="MBB3964891.1"/>
    <property type="molecule type" value="Genomic_DNA"/>
</dbReference>
<protein>
    <submittedName>
        <fullName evidence="1">Uncharacterized protein</fullName>
    </submittedName>
</protein>